<dbReference type="PROSITE" id="PS50887">
    <property type="entry name" value="GGDEF"/>
    <property type="match status" value="1"/>
</dbReference>
<dbReference type="FunFam" id="3.30.70.270:FF:000001">
    <property type="entry name" value="Diguanylate cyclase domain protein"/>
    <property type="match status" value="1"/>
</dbReference>
<feature type="chain" id="PRO_5016687040" description="diguanylate cyclase" evidence="7">
    <location>
        <begin position="29"/>
        <end position="613"/>
    </location>
</feature>
<keyword evidence="6" id="KW-1133">Transmembrane helix</keyword>
<feature type="region of interest" description="Disordered" evidence="5">
    <location>
        <begin position="584"/>
        <end position="613"/>
    </location>
</feature>
<dbReference type="InterPro" id="IPR050469">
    <property type="entry name" value="Diguanylate_Cyclase"/>
</dbReference>
<dbReference type="Proteomes" id="UP000255334">
    <property type="component" value="Unassembled WGS sequence"/>
</dbReference>
<comment type="caution">
    <text evidence="9">The sequence shown here is derived from an EMBL/GenBank/DDBJ whole genome shotgun (WGS) entry which is preliminary data.</text>
</comment>
<feature type="domain" description="GGDEF" evidence="8">
    <location>
        <begin position="453"/>
        <end position="585"/>
    </location>
</feature>
<evidence type="ECO:0000256" key="4">
    <source>
        <dbReference type="SAM" id="Coils"/>
    </source>
</evidence>
<sequence length="613" mass="68425">MNDPGKRRRKCLGGAVLLLGLFAGVVSAGTTPQPGDPAALLALADSIKTSDHDGFTNLLKQLNQTTAGLSNEQQWYLRYLNAWETGYVGDIEKAKPELRDVIDGAPDIDFRMRATATLINLLGIEHRYQEAFGLLDQAMDNLPNITHKDARFQVLAESSQLLIQAGQYDLASTYADQIIADYPQGRNGCIGKFLKVHAEFLRGTTPVDEAQSQNAIDTCDKVGEGIPADSIRRDMASFAMQQGKINDAIALLVNRYPHVVSYQYLDLTSEYDALLAQAYWKTNDIRRAEKYALDTADIAVKSNFTQPLSVAYQLLFQIEQQKGDMRDALAYHEKYMEVDKSHLDDTREKALAYQIVRQQVEAKKIQLETLNKQNQILQLQQALDLKQVETSRLYIALLLTILASIAFWLYRLKRSQLRFMRLARRDGLTGIFNRQHFVDEAEQSLRYAAKSLRGACLILIDMDHFKQINDTHGHIVGDHVLKQAVATCQRYLHSCDVFGRLGGEEFGILLPECTPSKALDRAEEIRQAINATPDGDSVPLVISASFGIASTEHHSYDLRRLLVAADDALYRAKRHGRNRVVMNIGDSVPAAHGSSQDRKDSTDDGGQCTDPAA</sequence>
<feature type="coiled-coil region" evidence="4">
    <location>
        <begin position="353"/>
        <end position="380"/>
    </location>
</feature>
<feature type="signal peptide" evidence="7">
    <location>
        <begin position="1"/>
        <end position="28"/>
    </location>
</feature>
<dbReference type="Gene3D" id="3.30.70.270">
    <property type="match status" value="1"/>
</dbReference>
<keyword evidence="10" id="KW-1185">Reference proteome</keyword>
<dbReference type="PANTHER" id="PTHR45138:SF9">
    <property type="entry name" value="DIGUANYLATE CYCLASE DGCM-RELATED"/>
    <property type="match status" value="1"/>
</dbReference>
<keyword evidence="6" id="KW-0472">Membrane</keyword>
<evidence type="ECO:0000313" key="9">
    <source>
        <dbReference type="EMBL" id="RDS80370.1"/>
    </source>
</evidence>
<dbReference type="InterPro" id="IPR043128">
    <property type="entry name" value="Rev_trsase/Diguanyl_cyclase"/>
</dbReference>
<keyword evidence="4" id="KW-0175">Coiled coil</keyword>
<keyword evidence="7" id="KW-0732">Signal</keyword>
<evidence type="ECO:0000256" key="3">
    <source>
        <dbReference type="ARBA" id="ARBA00034247"/>
    </source>
</evidence>
<evidence type="ECO:0000256" key="5">
    <source>
        <dbReference type="SAM" id="MobiDB-lite"/>
    </source>
</evidence>
<dbReference type="PANTHER" id="PTHR45138">
    <property type="entry name" value="REGULATORY COMPONENTS OF SENSORY TRANSDUCTION SYSTEM"/>
    <property type="match status" value="1"/>
</dbReference>
<comment type="catalytic activity">
    <reaction evidence="3">
        <text>2 GTP = 3',3'-c-di-GMP + 2 diphosphate</text>
        <dbReference type="Rhea" id="RHEA:24898"/>
        <dbReference type="ChEBI" id="CHEBI:33019"/>
        <dbReference type="ChEBI" id="CHEBI:37565"/>
        <dbReference type="ChEBI" id="CHEBI:58805"/>
        <dbReference type="EC" id="2.7.7.65"/>
    </reaction>
</comment>
<dbReference type="CDD" id="cd01949">
    <property type="entry name" value="GGDEF"/>
    <property type="match status" value="1"/>
</dbReference>
<reference evidence="9 10" key="1">
    <citation type="submission" date="2018-07" db="EMBL/GenBank/DDBJ databases">
        <title>Dyella monticola sp. nov. and Dyella psychrodurans sp. nov. isolated from monsoon evergreen broad-leaved forest soil of Dinghu Mountain, China.</title>
        <authorList>
            <person name="Gao Z."/>
            <person name="Qiu L."/>
        </authorList>
    </citation>
    <scope>NUCLEOTIDE SEQUENCE [LARGE SCALE GENOMIC DNA]</scope>
    <source>
        <strain evidence="9 10">4MSK11</strain>
    </source>
</reference>
<dbReference type="SUPFAM" id="SSF48452">
    <property type="entry name" value="TPR-like"/>
    <property type="match status" value="1"/>
</dbReference>
<evidence type="ECO:0000256" key="6">
    <source>
        <dbReference type="SAM" id="Phobius"/>
    </source>
</evidence>
<organism evidence="9 10">
    <name type="scientific">Dyella psychrodurans</name>
    <dbReference type="NCBI Taxonomy" id="1927960"/>
    <lineage>
        <taxon>Bacteria</taxon>
        <taxon>Pseudomonadati</taxon>
        <taxon>Pseudomonadota</taxon>
        <taxon>Gammaproteobacteria</taxon>
        <taxon>Lysobacterales</taxon>
        <taxon>Rhodanobacteraceae</taxon>
        <taxon>Dyella</taxon>
    </lineage>
</organism>
<evidence type="ECO:0000256" key="2">
    <source>
        <dbReference type="ARBA" id="ARBA00012528"/>
    </source>
</evidence>
<evidence type="ECO:0000256" key="1">
    <source>
        <dbReference type="ARBA" id="ARBA00001946"/>
    </source>
</evidence>
<dbReference type="EC" id="2.7.7.65" evidence="2"/>
<dbReference type="InterPro" id="IPR011990">
    <property type="entry name" value="TPR-like_helical_dom_sf"/>
</dbReference>
<dbReference type="Pfam" id="PF00990">
    <property type="entry name" value="GGDEF"/>
    <property type="match status" value="1"/>
</dbReference>
<dbReference type="GO" id="GO:0052621">
    <property type="term" value="F:diguanylate cyclase activity"/>
    <property type="evidence" value="ECO:0007669"/>
    <property type="project" value="UniProtKB-EC"/>
</dbReference>
<dbReference type="SUPFAM" id="SSF55073">
    <property type="entry name" value="Nucleotide cyclase"/>
    <property type="match status" value="1"/>
</dbReference>
<keyword evidence="6" id="KW-0812">Transmembrane</keyword>
<feature type="transmembrane region" description="Helical" evidence="6">
    <location>
        <begin position="393"/>
        <end position="412"/>
    </location>
</feature>
<evidence type="ECO:0000259" key="8">
    <source>
        <dbReference type="PROSITE" id="PS50887"/>
    </source>
</evidence>
<gene>
    <name evidence="9" type="ORF">DWU99_19815</name>
</gene>
<protein>
    <recommendedName>
        <fullName evidence="2">diguanylate cyclase</fullName>
        <ecNumber evidence="2">2.7.7.65</ecNumber>
    </recommendedName>
</protein>
<dbReference type="InterPro" id="IPR000160">
    <property type="entry name" value="GGDEF_dom"/>
</dbReference>
<comment type="cofactor">
    <cofactor evidence="1">
        <name>Mg(2+)</name>
        <dbReference type="ChEBI" id="CHEBI:18420"/>
    </cofactor>
</comment>
<name>A0A370WW96_9GAMM</name>
<dbReference type="Gene3D" id="1.25.40.10">
    <property type="entry name" value="Tetratricopeptide repeat domain"/>
    <property type="match status" value="1"/>
</dbReference>
<dbReference type="InterPro" id="IPR029787">
    <property type="entry name" value="Nucleotide_cyclase"/>
</dbReference>
<accession>A0A370WW96</accession>
<dbReference type="SMART" id="SM00267">
    <property type="entry name" value="GGDEF"/>
    <property type="match status" value="1"/>
</dbReference>
<dbReference type="EMBL" id="QRBF01000010">
    <property type="protein sequence ID" value="RDS80370.1"/>
    <property type="molecule type" value="Genomic_DNA"/>
</dbReference>
<dbReference type="NCBIfam" id="TIGR00254">
    <property type="entry name" value="GGDEF"/>
    <property type="match status" value="1"/>
</dbReference>
<evidence type="ECO:0000256" key="7">
    <source>
        <dbReference type="SAM" id="SignalP"/>
    </source>
</evidence>
<proteinExistence type="predicted"/>
<evidence type="ECO:0000313" key="10">
    <source>
        <dbReference type="Proteomes" id="UP000255334"/>
    </source>
</evidence>
<dbReference type="AlphaFoldDB" id="A0A370WW96"/>